<proteinExistence type="predicted"/>
<dbReference type="PANTHER" id="PTHR38436:SF1">
    <property type="entry name" value="ESTER CYCLASE"/>
    <property type="match status" value="1"/>
</dbReference>
<gene>
    <name evidence="1" type="ORF">C491_04340</name>
</gene>
<dbReference type="RefSeq" id="WP_005554048.1">
    <property type="nucleotide sequence ID" value="NZ_AOIB01000013.1"/>
</dbReference>
<name>L9XGJ3_9EURY</name>
<reference evidence="1 2" key="1">
    <citation type="journal article" date="2014" name="PLoS Genet.">
        <title>Phylogenetically driven sequencing of extremely halophilic archaea reveals strategies for static and dynamic osmo-response.</title>
        <authorList>
            <person name="Becker E.A."/>
            <person name="Seitzer P.M."/>
            <person name="Tritt A."/>
            <person name="Larsen D."/>
            <person name="Krusor M."/>
            <person name="Yao A.I."/>
            <person name="Wu D."/>
            <person name="Madern D."/>
            <person name="Eisen J.A."/>
            <person name="Darling A.E."/>
            <person name="Facciotti M.T."/>
        </authorList>
    </citation>
    <scope>NUCLEOTIDE SEQUENCE [LARGE SCALE GENOMIC DNA]</scope>
    <source>
        <strain evidence="1 2">DSM 10524</strain>
    </source>
</reference>
<protein>
    <recommendedName>
        <fullName evidence="3">Ester cyclase</fullName>
    </recommendedName>
</protein>
<dbReference type="Proteomes" id="UP000011688">
    <property type="component" value="Unassembled WGS sequence"/>
</dbReference>
<dbReference type="GO" id="GO:0030638">
    <property type="term" value="P:polyketide metabolic process"/>
    <property type="evidence" value="ECO:0007669"/>
    <property type="project" value="InterPro"/>
</dbReference>
<keyword evidence="2" id="KW-1185">Reference proteome</keyword>
<dbReference type="InterPro" id="IPR032710">
    <property type="entry name" value="NTF2-like_dom_sf"/>
</dbReference>
<dbReference type="SUPFAM" id="SSF54427">
    <property type="entry name" value="NTF2-like"/>
    <property type="match status" value="1"/>
</dbReference>
<dbReference type="OrthoDB" id="8685at2157"/>
<comment type="caution">
    <text evidence="1">The sequence shown here is derived from an EMBL/GenBank/DDBJ whole genome shotgun (WGS) entry which is preliminary data.</text>
</comment>
<dbReference type="EMBL" id="AOIB01000013">
    <property type="protein sequence ID" value="ELY60496.1"/>
    <property type="molecule type" value="Genomic_DNA"/>
</dbReference>
<accession>L9XGJ3</accession>
<dbReference type="AlphaFoldDB" id="L9XGJ3"/>
<evidence type="ECO:0000313" key="2">
    <source>
        <dbReference type="Proteomes" id="UP000011688"/>
    </source>
</evidence>
<organism evidence="1 2">
    <name type="scientific">Natronococcus amylolyticus DSM 10524</name>
    <dbReference type="NCBI Taxonomy" id="1227497"/>
    <lineage>
        <taxon>Archaea</taxon>
        <taxon>Methanobacteriati</taxon>
        <taxon>Methanobacteriota</taxon>
        <taxon>Stenosarchaea group</taxon>
        <taxon>Halobacteria</taxon>
        <taxon>Halobacteriales</taxon>
        <taxon>Natrialbaceae</taxon>
        <taxon>Natronococcus</taxon>
    </lineage>
</organism>
<dbReference type="PANTHER" id="PTHR38436">
    <property type="entry name" value="POLYKETIDE CYCLASE SNOAL-LIKE DOMAIN"/>
    <property type="match status" value="1"/>
</dbReference>
<dbReference type="InterPro" id="IPR009959">
    <property type="entry name" value="Cyclase_SnoaL-like"/>
</dbReference>
<dbReference type="STRING" id="1227497.C491_04340"/>
<dbReference type="eggNOG" id="arCOG06513">
    <property type="taxonomic scope" value="Archaea"/>
</dbReference>
<sequence length="136" mass="15043">MSEATTQDAERLLERYDELWSGDHSKLDVVAESISFYSPLDEVHGRDALEEFLHEQESAFPDGTVETDAALVGDEMIMHEFTWTGTHEAAFDGVEPTGRTVEVAGMATLTVNDGRIVEDRTYFDSEALLAQLGATE</sequence>
<dbReference type="Pfam" id="PF07366">
    <property type="entry name" value="SnoaL"/>
    <property type="match status" value="1"/>
</dbReference>
<dbReference type="Gene3D" id="3.10.450.50">
    <property type="match status" value="1"/>
</dbReference>
<evidence type="ECO:0000313" key="1">
    <source>
        <dbReference type="EMBL" id="ELY60496.1"/>
    </source>
</evidence>
<evidence type="ECO:0008006" key="3">
    <source>
        <dbReference type="Google" id="ProtNLM"/>
    </source>
</evidence>